<dbReference type="SUPFAM" id="SSF56801">
    <property type="entry name" value="Acetyl-CoA synthetase-like"/>
    <property type="match status" value="1"/>
</dbReference>
<dbReference type="EMBL" id="CP054929">
    <property type="protein sequence ID" value="QKW53639.1"/>
    <property type="molecule type" value="Genomic_DNA"/>
</dbReference>
<evidence type="ECO:0000259" key="1">
    <source>
        <dbReference type="Pfam" id="PF00501"/>
    </source>
</evidence>
<evidence type="ECO:0000313" key="3">
    <source>
        <dbReference type="EMBL" id="QKW53639.1"/>
    </source>
</evidence>
<evidence type="ECO:0000313" key="4">
    <source>
        <dbReference type="Proteomes" id="UP000509303"/>
    </source>
</evidence>
<dbReference type="Proteomes" id="UP000509303">
    <property type="component" value="Chromosome"/>
</dbReference>
<reference evidence="3 4" key="1">
    <citation type="submission" date="2020-06" db="EMBL/GenBank/DDBJ databases">
        <title>Genome mining for natural products.</title>
        <authorList>
            <person name="Zhang B."/>
            <person name="Shi J."/>
            <person name="Ge H."/>
        </authorList>
    </citation>
    <scope>NUCLEOTIDE SEQUENCE [LARGE SCALE GENOMIC DNA]</scope>
    <source>
        <strain evidence="3 4">NA00687</strain>
    </source>
</reference>
<dbReference type="Gene3D" id="3.40.50.12780">
    <property type="entry name" value="N-terminal domain of ligase-like"/>
    <property type="match status" value="1"/>
</dbReference>
<feature type="domain" description="AMP-dependent synthetase/ligase" evidence="1">
    <location>
        <begin position="35"/>
        <end position="380"/>
    </location>
</feature>
<accession>A0A7H8NGL0</accession>
<dbReference type="RefSeq" id="WP_176165344.1">
    <property type="nucleotide sequence ID" value="NZ_CP054929.1"/>
</dbReference>
<evidence type="ECO:0000259" key="2">
    <source>
        <dbReference type="Pfam" id="PF13193"/>
    </source>
</evidence>
<dbReference type="Pfam" id="PF00501">
    <property type="entry name" value="AMP-binding"/>
    <property type="match status" value="1"/>
</dbReference>
<feature type="domain" description="AMP-binding enzyme C-terminal" evidence="2">
    <location>
        <begin position="480"/>
        <end position="554"/>
    </location>
</feature>
<dbReference type="AlphaFoldDB" id="A0A7H8NGL0"/>
<dbReference type="GO" id="GO:0016878">
    <property type="term" value="F:acid-thiol ligase activity"/>
    <property type="evidence" value="ECO:0007669"/>
    <property type="project" value="UniProtKB-ARBA"/>
</dbReference>
<dbReference type="InterPro" id="IPR000873">
    <property type="entry name" value="AMP-dep_synth/lig_dom"/>
</dbReference>
<dbReference type="InterPro" id="IPR050237">
    <property type="entry name" value="ATP-dep_AMP-bd_enzyme"/>
</dbReference>
<dbReference type="InterPro" id="IPR045851">
    <property type="entry name" value="AMP-bd_C_sf"/>
</dbReference>
<proteinExistence type="predicted"/>
<gene>
    <name evidence="3" type="ORF">HUT08_33435</name>
</gene>
<dbReference type="Gene3D" id="3.30.300.30">
    <property type="match status" value="1"/>
</dbReference>
<dbReference type="InterPro" id="IPR042099">
    <property type="entry name" value="ANL_N_sf"/>
</dbReference>
<name>A0A7H8NGL0_9ACTN</name>
<dbReference type="Pfam" id="PF13193">
    <property type="entry name" value="AMP-binding_C"/>
    <property type="match status" value="1"/>
</dbReference>
<dbReference type="InterPro" id="IPR025110">
    <property type="entry name" value="AMP-bd_C"/>
</dbReference>
<protein>
    <submittedName>
        <fullName evidence="3">AMP-binding protein</fullName>
    </submittedName>
</protein>
<organism evidence="3 4">
    <name type="scientific">Streptomyces buecherae</name>
    <dbReference type="NCBI Taxonomy" id="2763006"/>
    <lineage>
        <taxon>Bacteria</taxon>
        <taxon>Bacillati</taxon>
        <taxon>Actinomycetota</taxon>
        <taxon>Actinomycetes</taxon>
        <taxon>Kitasatosporales</taxon>
        <taxon>Streptomycetaceae</taxon>
        <taxon>Streptomyces</taxon>
    </lineage>
</organism>
<sequence length="568" mass="61479">MRLALDAVGPTPETARRYREQGWWRDTTFSDSLRDAARLEPGSAALLTWRRRENRLVRLSFAELDVRADAVAEALRGLGVRRGEVVACRLPSWWETAVLMVACLRAGAVVAPLPLLFGPYETERALATTGAVACAVPEEWGGVPHARVLAEQAGRLPRLRHRIVIGDASDSGGVSLRASFNGERTAAEPGEPLGPDEVCALLFSSGTTGRSHIVAHSSNTLLAGLDDRAQTLGSGRPVCATTGGLNYSSGFRQLMRTLDLRVPTLFSDCQDPGRWLDLIAETGVTDLRTSPRKLRTLTDEQRRRPRDLSRLRVVHSLAGPLPPVLLTAVQETLCPVVLNTWGMTETSSLISTGPADPAHWAGRSMGMPHVSAQIRLLPESEPDAEMETEAGAGCCEPAAVRGGATAGRSGGVFRLWVRGPQVCLATLDRDTGGVLWSPARDDGWLDTGDLVSHDGGGGLRFVGRVAERIGDRWLIPVADVEHALLTYPGIRDAVLVPWTDPDGHEVPCAIVISTTQPDLAALRAHLTARYGFHESYLPVRVARVDAFPLTELGKVRRRLLADRLRTTE</sequence>
<keyword evidence="4" id="KW-1185">Reference proteome</keyword>
<dbReference type="PANTHER" id="PTHR43767:SF1">
    <property type="entry name" value="NONRIBOSOMAL PEPTIDE SYNTHASE PES1 (EUROFUNG)-RELATED"/>
    <property type="match status" value="1"/>
</dbReference>
<dbReference type="PANTHER" id="PTHR43767">
    <property type="entry name" value="LONG-CHAIN-FATTY-ACID--COA LIGASE"/>
    <property type="match status" value="1"/>
</dbReference>